<keyword evidence="7" id="KW-1185">Reference proteome</keyword>
<evidence type="ECO:0000313" key="7">
    <source>
        <dbReference type="Proteomes" id="UP000199468"/>
    </source>
</evidence>
<dbReference type="Proteomes" id="UP000199468">
    <property type="component" value="Unassembled WGS sequence"/>
</dbReference>
<dbReference type="PIRSF" id="PIRSF002741">
    <property type="entry name" value="MppA"/>
    <property type="match status" value="1"/>
</dbReference>
<dbReference type="EMBL" id="FNBZ01000004">
    <property type="protein sequence ID" value="SDG52706.1"/>
    <property type="molecule type" value="Genomic_DNA"/>
</dbReference>
<reference evidence="6 7" key="1">
    <citation type="submission" date="2016-10" db="EMBL/GenBank/DDBJ databases">
        <authorList>
            <person name="Varghese N."/>
            <person name="Submissions S."/>
        </authorList>
    </citation>
    <scope>NUCLEOTIDE SEQUENCE [LARGE SCALE GENOMIC DNA]</scope>
    <source>
        <strain evidence="6 7">DSM 26672</strain>
    </source>
</reference>
<dbReference type="Gene3D" id="3.10.105.10">
    <property type="entry name" value="Dipeptide-binding Protein, Domain 3"/>
    <property type="match status" value="1"/>
</dbReference>
<evidence type="ECO:0000256" key="1">
    <source>
        <dbReference type="ARBA" id="ARBA00004418"/>
    </source>
</evidence>
<dbReference type="PANTHER" id="PTHR30290">
    <property type="entry name" value="PERIPLASMIC BINDING COMPONENT OF ABC TRANSPORTER"/>
    <property type="match status" value="1"/>
</dbReference>
<sequence>MGSLLPASLLHAQPNNGKTLTIVLPSNPITIDPINQLNHDAMVLGQTVFENLVEYDVDGVLKPQLAKALPTVSADQKTYTFELRDDVTFHNGKKMTAEDVKYSFDYLLDPANKALRRPIFAKIAKVSVLDPLKVQIELAEPYGQWVYFLTKYMGIFPAGSRKEHGDEYFKQRPAGIGTGFGVFEEWKPNDYISFRKNPNYWRKGLPAWDRLVVKMIPEDATRVAYLLTGQVDIISAPPPREFNRLKTMPNVAGASRPTLGGSLLMFTNNLKAPFDDVNFRKALACATDRKTIADKVYYGLLDPTGGLAPPRGWWYNPEADKEIAFDLERAKQFLAKSKYPNGAEIDISIQAEPYLLDTKDAAIFLQAQLAKIGIKLNLKVYEFSVLIQQIARGEHQMAMQVYMSPGEPTYTIANTVMPGQFLSKSTGYDNAELNALMSAAFAESDQAKLKDIYGKMQMILARDAPIGVLGFVHASNLWRQGVQNFKVNQALTMSVGEVKL</sequence>
<dbReference type="Gene3D" id="3.90.76.10">
    <property type="entry name" value="Dipeptide-binding Protein, Domain 1"/>
    <property type="match status" value="1"/>
</dbReference>
<dbReference type="InterPro" id="IPR030678">
    <property type="entry name" value="Peptide/Ni-bd"/>
</dbReference>
<comment type="subcellular location">
    <subcellularLocation>
        <location evidence="1">Periplasm</location>
    </subcellularLocation>
</comment>
<accession>A0ABY0P092</accession>
<evidence type="ECO:0000256" key="2">
    <source>
        <dbReference type="ARBA" id="ARBA00005695"/>
    </source>
</evidence>
<comment type="similarity">
    <text evidence="2">Belongs to the bacterial solute-binding protein 5 family.</text>
</comment>
<feature type="domain" description="Solute-binding protein family 5" evidence="5">
    <location>
        <begin position="61"/>
        <end position="406"/>
    </location>
</feature>
<dbReference type="Pfam" id="PF00496">
    <property type="entry name" value="SBP_bac_5"/>
    <property type="match status" value="1"/>
</dbReference>
<comment type="caution">
    <text evidence="6">The sequence shown here is derived from an EMBL/GenBank/DDBJ whole genome shotgun (WGS) entry which is preliminary data.</text>
</comment>
<name>A0ABY0P092_9HYPH</name>
<dbReference type="CDD" id="cd00995">
    <property type="entry name" value="PBP2_NikA_DppA_OppA_like"/>
    <property type="match status" value="1"/>
</dbReference>
<evidence type="ECO:0000256" key="4">
    <source>
        <dbReference type="ARBA" id="ARBA00022729"/>
    </source>
</evidence>
<evidence type="ECO:0000259" key="5">
    <source>
        <dbReference type="Pfam" id="PF00496"/>
    </source>
</evidence>
<evidence type="ECO:0000313" key="6">
    <source>
        <dbReference type="EMBL" id="SDG52706.1"/>
    </source>
</evidence>
<dbReference type="InterPro" id="IPR000914">
    <property type="entry name" value="SBP_5_dom"/>
</dbReference>
<dbReference type="Gene3D" id="3.40.190.10">
    <property type="entry name" value="Periplasmic binding protein-like II"/>
    <property type="match status" value="1"/>
</dbReference>
<proteinExistence type="inferred from homology"/>
<dbReference type="RefSeq" id="WP_170843402.1">
    <property type="nucleotide sequence ID" value="NZ_FNBZ01000004.1"/>
</dbReference>
<keyword evidence="4" id="KW-0732">Signal</keyword>
<dbReference type="InterPro" id="IPR039424">
    <property type="entry name" value="SBP_5"/>
</dbReference>
<keyword evidence="3" id="KW-0813">Transport</keyword>
<dbReference type="PANTHER" id="PTHR30290:SF9">
    <property type="entry name" value="OLIGOPEPTIDE-BINDING PROTEIN APPA"/>
    <property type="match status" value="1"/>
</dbReference>
<protein>
    <submittedName>
        <fullName evidence="6">Peptide/nickel transport system substrate-binding protein</fullName>
    </submittedName>
</protein>
<dbReference type="SUPFAM" id="SSF53850">
    <property type="entry name" value="Periplasmic binding protein-like II"/>
    <property type="match status" value="1"/>
</dbReference>
<gene>
    <name evidence="6" type="ORF">SAMN05421844_104255</name>
</gene>
<organism evidence="6 7">
    <name type="scientific">Bosea robiniae</name>
    <dbReference type="NCBI Taxonomy" id="1036780"/>
    <lineage>
        <taxon>Bacteria</taxon>
        <taxon>Pseudomonadati</taxon>
        <taxon>Pseudomonadota</taxon>
        <taxon>Alphaproteobacteria</taxon>
        <taxon>Hyphomicrobiales</taxon>
        <taxon>Boseaceae</taxon>
        <taxon>Bosea</taxon>
    </lineage>
</organism>
<evidence type="ECO:0000256" key="3">
    <source>
        <dbReference type="ARBA" id="ARBA00022448"/>
    </source>
</evidence>